<dbReference type="EMBL" id="JACXIZ010000013">
    <property type="protein sequence ID" value="MBD2845004.1"/>
    <property type="molecule type" value="Genomic_DNA"/>
</dbReference>
<keyword evidence="1" id="KW-0472">Membrane</keyword>
<name>A0A927BT27_9BACL</name>
<comment type="caution">
    <text evidence="2">The sequence shown here is derived from an EMBL/GenBank/DDBJ whole genome shotgun (WGS) entry which is preliminary data.</text>
</comment>
<keyword evidence="1" id="KW-1133">Transmembrane helix</keyword>
<protein>
    <submittedName>
        <fullName evidence="2">Uncharacterized protein</fullName>
    </submittedName>
</protein>
<accession>A0A927BT27</accession>
<organism evidence="2 3">
    <name type="scientific">Paenibacillus sabuli</name>
    <dbReference type="NCBI Taxonomy" id="2772509"/>
    <lineage>
        <taxon>Bacteria</taxon>
        <taxon>Bacillati</taxon>
        <taxon>Bacillota</taxon>
        <taxon>Bacilli</taxon>
        <taxon>Bacillales</taxon>
        <taxon>Paenibacillaceae</taxon>
        <taxon>Paenibacillus</taxon>
    </lineage>
</organism>
<feature type="transmembrane region" description="Helical" evidence="1">
    <location>
        <begin position="12"/>
        <end position="30"/>
    </location>
</feature>
<reference evidence="2" key="1">
    <citation type="submission" date="2020-09" db="EMBL/GenBank/DDBJ databases">
        <title>A novel bacterium of genus Paenibacillus, isolated from South China Sea.</title>
        <authorList>
            <person name="Huang H."/>
            <person name="Mo K."/>
            <person name="Hu Y."/>
        </authorList>
    </citation>
    <scope>NUCLEOTIDE SEQUENCE</scope>
    <source>
        <strain evidence="2">IB182496</strain>
    </source>
</reference>
<proteinExistence type="predicted"/>
<feature type="transmembrane region" description="Helical" evidence="1">
    <location>
        <begin position="36"/>
        <end position="54"/>
    </location>
</feature>
<dbReference type="RefSeq" id="WP_190916182.1">
    <property type="nucleotide sequence ID" value="NZ_JACXIZ010000013.1"/>
</dbReference>
<dbReference type="Proteomes" id="UP000621560">
    <property type="component" value="Unassembled WGS sequence"/>
</dbReference>
<evidence type="ECO:0000313" key="3">
    <source>
        <dbReference type="Proteomes" id="UP000621560"/>
    </source>
</evidence>
<keyword evidence="1" id="KW-0812">Transmembrane</keyword>
<sequence>MRKYNFIRPLMILIVAYLVNNLASNVSLLLGASQDAAANIGIIAMIVAALVLYTRMTRQRRNGQGGQGDPRGK</sequence>
<evidence type="ECO:0000256" key="1">
    <source>
        <dbReference type="SAM" id="Phobius"/>
    </source>
</evidence>
<dbReference type="AlphaFoldDB" id="A0A927BT27"/>
<gene>
    <name evidence="2" type="ORF">IDH44_07365</name>
</gene>
<evidence type="ECO:0000313" key="2">
    <source>
        <dbReference type="EMBL" id="MBD2845004.1"/>
    </source>
</evidence>
<keyword evidence="3" id="KW-1185">Reference proteome</keyword>